<keyword evidence="1" id="KW-0812">Transmembrane</keyword>
<proteinExistence type="predicted"/>
<dbReference type="Proteomes" id="UP001219518">
    <property type="component" value="Unassembled WGS sequence"/>
</dbReference>
<name>A0AAE1LG12_9NEOP</name>
<comment type="caution">
    <text evidence="2">The sequence shown here is derived from an EMBL/GenBank/DDBJ whole genome shotgun (WGS) entry which is preliminary data.</text>
</comment>
<dbReference type="AlphaFoldDB" id="A0AAE1LG12"/>
<evidence type="ECO:0000313" key="4">
    <source>
        <dbReference type="Proteomes" id="UP001219518"/>
    </source>
</evidence>
<keyword evidence="1" id="KW-1133">Transmembrane helix</keyword>
<keyword evidence="1" id="KW-0472">Membrane</keyword>
<evidence type="ECO:0000313" key="2">
    <source>
        <dbReference type="EMBL" id="KAK3918005.1"/>
    </source>
</evidence>
<dbReference type="EMBL" id="JAHWGI010001429">
    <property type="protein sequence ID" value="KAK3931719.1"/>
    <property type="molecule type" value="Genomic_DNA"/>
</dbReference>
<reference evidence="2" key="1">
    <citation type="submission" date="2021-07" db="EMBL/GenBank/DDBJ databases">
        <authorList>
            <person name="Catto M.A."/>
            <person name="Jacobson A."/>
            <person name="Kennedy G."/>
            <person name="Labadie P."/>
            <person name="Hunt B.G."/>
            <person name="Srinivasan R."/>
        </authorList>
    </citation>
    <scope>NUCLEOTIDE SEQUENCE</scope>
    <source>
        <strain evidence="2">PL_HMW_Pooled</strain>
        <tissue evidence="2">Head</tissue>
    </source>
</reference>
<sequence>MRLRDLPVYEILKTMVPWTSFHYLKRQADVTVHCLGTDAGYRSTCQCQKDKYISYPRLKNLHFWGLPFTRCYSGRSILFGLLVNCQTQRIWISFFYICVMVPICQGITLFCSVTVLKMIAESFLFAT</sequence>
<protein>
    <submittedName>
        <fullName evidence="2">Neuroblastoma breakpoint family member 11</fullName>
    </submittedName>
</protein>
<keyword evidence="4" id="KW-1185">Reference proteome</keyword>
<evidence type="ECO:0000313" key="3">
    <source>
        <dbReference type="EMBL" id="KAK3931719.1"/>
    </source>
</evidence>
<feature type="transmembrane region" description="Helical" evidence="1">
    <location>
        <begin position="94"/>
        <end position="120"/>
    </location>
</feature>
<organism evidence="2 4">
    <name type="scientific">Frankliniella fusca</name>
    <dbReference type="NCBI Taxonomy" id="407009"/>
    <lineage>
        <taxon>Eukaryota</taxon>
        <taxon>Metazoa</taxon>
        <taxon>Ecdysozoa</taxon>
        <taxon>Arthropoda</taxon>
        <taxon>Hexapoda</taxon>
        <taxon>Insecta</taxon>
        <taxon>Pterygota</taxon>
        <taxon>Neoptera</taxon>
        <taxon>Paraneoptera</taxon>
        <taxon>Thysanoptera</taxon>
        <taxon>Terebrantia</taxon>
        <taxon>Thripoidea</taxon>
        <taxon>Thripidae</taxon>
        <taxon>Frankliniella</taxon>
    </lineage>
</organism>
<reference evidence="2" key="2">
    <citation type="journal article" date="2023" name="BMC Genomics">
        <title>Pest status, molecular evolution, and epigenetic factors derived from the genome assembly of Frankliniella fusca, a thysanopteran phytovirus vector.</title>
        <authorList>
            <person name="Catto M.A."/>
            <person name="Labadie P.E."/>
            <person name="Jacobson A.L."/>
            <person name="Kennedy G.G."/>
            <person name="Srinivasan R."/>
            <person name="Hunt B.G."/>
        </authorList>
    </citation>
    <scope>NUCLEOTIDE SEQUENCE</scope>
    <source>
        <strain evidence="2">PL_HMW_Pooled</strain>
    </source>
</reference>
<evidence type="ECO:0000256" key="1">
    <source>
        <dbReference type="SAM" id="Phobius"/>
    </source>
</evidence>
<accession>A0AAE1LG12</accession>
<gene>
    <name evidence="2" type="ORF">KUF71_000843</name>
    <name evidence="3" type="ORF">KUF71_008123</name>
</gene>
<dbReference type="EMBL" id="JAHWGI010000838">
    <property type="protein sequence ID" value="KAK3918005.1"/>
    <property type="molecule type" value="Genomic_DNA"/>
</dbReference>